<dbReference type="RefSeq" id="WP_123929144.1">
    <property type="nucleotide sequence ID" value="NZ_CP033896.1"/>
</dbReference>
<dbReference type="KEGG" id="ccho:CCHOA_08815"/>
<evidence type="ECO:0000313" key="4">
    <source>
        <dbReference type="Proteomes" id="UP000269019"/>
    </source>
</evidence>
<keyword evidence="4" id="KW-1185">Reference proteome</keyword>
<evidence type="ECO:0000256" key="1">
    <source>
        <dbReference type="ARBA" id="ARBA00005953"/>
    </source>
</evidence>
<dbReference type="Proteomes" id="UP000269019">
    <property type="component" value="Chromosome"/>
</dbReference>
<comment type="similarity">
    <text evidence="1">Belongs to the 4-hydroxybenzoyl-CoA thioesterase family.</text>
</comment>
<dbReference type="PANTHER" id="PTHR31793">
    <property type="entry name" value="4-HYDROXYBENZOYL-COA THIOESTERASE FAMILY MEMBER"/>
    <property type="match status" value="1"/>
</dbReference>
<dbReference type="SUPFAM" id="SSF54637">
    <property type="entry name" value="Thioesterase/thiol ester dehydrase-isomerase"/>
    <property type="match status" value="1"/>
</dbReference>
<dbReference type="AlphaFoldDB" id="A0A3G6JBV2"/>
<dbReference type="GO" id="GO:0047617">
    <property type="term" value="F:fatty acyl-CoA hydrolase activity"/>
    <property type="evidence" value="ECO:0007669"/>
    <property type="project" value="TreeGrafter"/>
</dbReference>
<dbReference type="OrthoDB" id="9799036at2"/>
<proteinExistence type="inferred from homology"/>
<dbReference type="PANTHER" id="PTHR31793:SF27">
    <property type="entry name" value="NOVEL THIOESTERASE SUPERFAMILY DOMAIN AND SAPOSIN A-TYPE DOMAIN CONTAINING PROTEIN (0610012H03RIK)"/>
    <property type="match status" value="1"/>
</dbReference>
<dbReference type="Gene3D" id="3.10.129.10">
    <property type="entry name" value="Hotdog Thioesterase"/>
    <property type="match status" value="1"/>
</dbReference>
<dbReference type="InterPro" id="IPR050563">
    <property type="entry name" value="4-hydroxybenzoyl-CoA_TE"/>
</dbReference>
<gene>
    <name evidence="3" type="ORF">CCHOA_08815</name>
</gene>
<name>A0A3G6JBV2_9CORY</name>
<reference evidence="3 4" key="1">
    <citation type="submission" date="2018-11" db="EMBL/GenBank/DDBJ databases">
        <authorList>
            <person name="Kleinhagauer T."/>
            <person name="Glaeser S.P."/>
            <person name="Spergser J."/>
            <person name="Ruckert C."/>
            <person name="Kaempfer P."/>
            <person name="Busse H.-J."/>
        </authorList>
    </citation>
    <scope>NUCLEOTIDE SEQUENCE [LARGE SCALE GENOMIC DNA]</scope>
    <source>
        <strain evidence="3 4">200CH</strain>
    </source>
</reference>
<protein>
    <submittedName>
        <fullName evidence="3">Thioesterase superfamily protein</fullName>
    </submittedName>
</protein>
<accession>A0A3G6JBV2</accession>
<sequence length="159" mass="17223">MRDSLAAHTTDVAVRWSDFDRFGHLNNGAYIELAQEARNIFAIEEFLGRGLEVPAVFLRTLEVDYRKPILPDTTAVTVSTTVTHVGKTSFTTRQEIADRDGVHCATVTCVQIAVDVKTASPRAITASELRVLAPGRVNPDGEIVRVDEGSSPAGATDTQ</sequence>
<dbReference type="EMBL" id="CP033896">
    <property type="protein sequence ID" value="AZA14150.1"/>
    <property type="molecule type" value="Genomic_DNA"/>
</dbReference>
<dbReference type="InterPro" id="IPR029069">
    <property type="entry name" value="HotDog_dom_sf"/>
</dbReference>
<dbReference type="Pfam" id="PF13279">
    <property type="entry name" value="4HBT_2"/>
    <property type="match status" value="1"/>
</dbReference>
<keyword evidence="2" id="KW-0378">Hydrolase</keyword>
<evidence type="ECO:0000313" key="3">
    <source>
        <dbReference type="EMBL" id="AZA14150.1"/>
    </source>
</evidence>
<organism evidence="3 4">
    <name type="scientific">Corynebacterium choanae</name>
    <dbReference type="NCBI Taxonomy" id="1862358"/>
    <lineage>
        <taxon>Bacteria</taxon>
        <taxon>Bacillati</taxon>
        <taxon>Actinomycetota</taxon>
        <taxon>Actinomycetes</taxon>
        <taxon>Mycobacteriales</taxon>
        <taxon>Corynebacteriaceae</taxon>
        <taxon>Corynebacterium</taxon>
    </lineage>
</organism>
<dbReference type="CDD" id="cd00586">
    <property type="entry name" value="4HBT"/>
    <property type="match status" value="1"/>
</dbReference>
<evidence type="ECO:0000256" key="2">
    <source>
        <dbReference type="ARBA" id="ARBA00022801"/>
    </source>
</evidence>